<dbReference type="Proteomes" id="UP000602745">
    <property type="component" value="Unassembled WGS sequence"/>
</dbReference>
<dbReference type="AlphaFoldDB" id="A0A8J3DWC5"/>
<dbReference type="PANTHER" id="PTHR42943">
    <property type="entry name" value="GLUTATHIONE S-TRANSFERASE KAPPA"/>
    <property type="match status" value="1"/>
</dbReference>
<proteinExistence type="inferred from homology"/>
<gene>
    <name evidence="4" type="ORF">GCM10007276_20850</name>
</gene>
<keyword evidence="5" id="KW-1185">Reference proteome</keyword>
<dbReference type="Pfam" id="PF01323">
    <property type="entry name" value="DSBA"/>
    <property type="match status" value="1"/>
</dbReference>
<evidence type="ECO:0000256" key="2">
    <source>
        <dbReference type="PIRSR" id="PIRSR006386-1"/>
    </source>
</evidence>
<comment type="catalytic activity">
    <reaction evidence="1">
        <text>2-hydroxychromene-2-carboxylate = (3E)-4-(2-hydroxyphenyl)-2-oxobut-3-enoate</text>
        <dbReference type="Rhea" id="RHEA:27401"/>
        <dbReference type="ChEBI" id="CHEBI:59350"/>
        <dbReference type="ChEBI" id="CHEBI:59353"/>
        <dbReference type="EC" id="5.99.1.4"/>
    </reaction>
</comment>
<dbReference type="GO" id="GO:0004364">
    <property type="term" value="F:glutathione transferase activity"/>
    <property type="evidence" value="ECO:0007669"/>
    <property type="project" value="TreeGrafter"/>
</dbReference>
<dbReference type="InterPro" id="IPR001853">
    <property type="entry name" value="DSBA-like_thioredoxin_dom"/>
</dbReference>
<accession>A0A8J3DWC5</accession>
<dbReference type="GO" id="GO:0006749">
    <property type="term" value="P:glutathione metabolic process"/>
    <property type="evidence" value="ECO:0007669"/>
    <property type="project" value="TreeGrafter"/>
</dbReference>
<evidence type="ECO:0000313" key="4">
    <source>
        <dbReference type="EMBL" id="GGE43432.1"/>
    </source>
</evidence>
<dbReference type="RefSeq" id="WP_188409656.1">
    <property type="nucleotide sequence ID" value="NZ_BMCP01000002.1"/>
</dbReference>
<dbReference type="SUPFAM" id="SSF52833">
    <property type="entry name" value="Thioredoxin-like"/>
    <property type="match status" value="1"/>
</dbReference>
<reference evidence="4" key="1">
    <citation type="journal article" date="2014" name="Int. J. Syst. Evol. Microbiol.">
        <title>Complete genome sequence of Corynebacterium casei LMG S-19264T (=DSM 44701T), isolated from a smear-ripened cheese.</title>
        <authorList>
            <consortium name="US DOE Joint Genome Institute (JGI-PGF)"/>
            <person name="Walter F."/>
            <person name="Albersmeier A."/>
            <person name="Kalinowski J."/>
            <person name="Ruckert C."/>
        </authorList>
    </citation>
    <scope>NUCLEOTIDE SEQUENCE</scope>
    <source>
        <strain evidence="4">CCM 7684</strain>
    </source>
</reference>
<dbReference type="InterPro" id="IPR051924">
    <property type="entry name" value="GST_Kappa/NadH"/>
</dbReference>
<evidence type="ECO:0000313" key="5">
    <source>
        <dbReference type="Proteomes" id="UP000602745"/>
    </source>
</evidence>
<dbReference type="InterPro" id="IPR014440">
    <property type="entry name" value="HCCAis_GSTk"/>
</dbReference>
<evidence type="ECO:0000259" key="3">
    <source>
        <dbReference type="Pfam" id="PF01323"/>
    </source>
</evidence>
<comment type="similarity">
    <text evidence="1">Belongs to the GST superfamily. NadH family.</text>
</comment>
<dbReference type="GO" id="GO:0004602">
    <property type="term" value="F:glutathione peroxidase activity"/>
    <property type="evidence" value="ECO:0007669"/>
    <property type="project" value="TreeGrafter"/>
</dbReference>
<dbReference type="GO" id="GO:1901170">
    <property type="term" value="P:naphthalene catabolic process"/>
    <property type="evidence" value="ECO:0007669"/>
    <property type="project" value="InterPro"/>
</dbReference>
<dbReference type="EC" id="5.99.1.4" evidence="1"/>
<comment type="caution">
    <text evidence="4">The sequence shown here is derived from an EMBL/GenBank/DDBJ whole genome shotgun (WGS) entry which is preliminary data.</text>
</comment>
<organism evidence="4 5">
    <name type="scientific">Agaricicola taiwanensis</name>
    <dbReference type="NCBI Taxonomy" id="591372"/>
    <lineage>
        <taxon>Bacteria</taxon>
        <taxon>Pseudomonadati</taxon>
        <taxon>Pseudomonadota</taxon>
        <taxon>Alphaproteobacteria</taxon>
        <taxon>Rhodobacterales</taxon>
        <taxon>Paracoccaceae</taxon>
        <taxon>Agaricicola</taxon>
    </lineage>
</organism>
<dbReference type="EMBL" id="BMCP01000002">
    <property type="protein sequence ID" value="GGE43432.1"/>
    <property type="molecule type" value="Genomic_DNA"/>
</dbReference>
<evidence type="ECO:0000256" key="1">
    <source>
        <dbReference type="PIRNR" id="PIRNR006386"/>
    </source>
</evidence>
<sequence>MTETRPRIEYYFSFISLWSYIGSRVFQDLVRRHDAEVIFKPINLLQVFAAGGGKPVKERPPQRQAYRLVEMQRWRDIRGIPLLLHPKFYPADPSLGHRMLLAAIADGADVSTFVHAGLKAVWADELNIADPDTLVRLADQNGLNGRALLERSDEAALHEQEQALTREAIDRQLFGAPYYFYRDEPFWGQDRLDMLDNTIISGRPAIVMEPISQ</sequence>
<dbReference type="PANTHER" id="PTHR42943:SF13">
    <property type="entry name" value="GLUTATHIONE S-TRANSFERASE KAPPA-RELATED"/>
    <property type="match status" value="1"/>
</dbReference>
<feature type="domain" description="DSBA-like thioredoxin" evidence="3">
    <location>
        <begin position="8"/>
        <end position="198"/>
    </location>
</feature>
<dbReference type="GO" id="GO:0018845">
    <property type="term" value="F:2-hydroxychromene-2-carboxylate isomerase activity"/>
    <property type="evidence" value="ECO:0007669"/>
    <property type="project" value="UniProtKB-UniRule"/>
</dbReference>
<dbReference type="InterPro" id="IPR044087">
    <property type="entry name" value="NahD-like"/>
</dbReference>
<name>A0A8J3DWC5_9RHOB</name>
<dbReference type="Gene3D" id="3.40.30.10">
    <property type="entry name" value="Glutaredoxin"/>
    <property type="match status" value="1"/>
</dbReference>
<dbReference type="PIRSF" id="PIRSF006386">
    <property type="entry name" value="HCCAis_GSTk"/>
    <property type="match status" value="1"/>
</dbReference>
<dbReference type="InterPro" id="IPR036249">
    <property type="entry name" value="Thioredoxin-like_sf"/>
</dbReference>
<dbReference type="CDD" id="cd03022">
    <property type="entry name" value="DsbA_HCCA_Iso"/>
    <property type="match status" value="1"/>
</dbReference>
<reference evidence="4" key="2">
    <citation type="submission" date="2020-09" db="EMBL/GenBank/DDBJ databases">
        <authorList>
            <person name="Sun Q."/>
            <person name="Sedlacek I."/>
        </authorList>
    </citation>
    <scope>NUCLEOTIDE SEQUENCE</scope>
    <source>
        <strain evidence="4">CCM 7684</strain>
    </source>
</reference>
<protein>
    <recommendedName>
        <fullName evidence="1">2-hydroxychromene-2-carboxylate isomerase</fullName>
        <ecNumber evidence="1">5.99.1.4</ecNumber>
    </recommendedName>
</protein>
<feature type="active site" description="Nucleophile" evidence="2">
    <location>
        <position position="16"/>
    </location>
</feature>
<keyword evidence="1 4" id="KW-0413">Isomerase</keyword>